<accession>D5RNK5</accession>
<evidence type="ECO:0000313" key="2">
    <source>
        <dbReference type="EMBL" id="EFH11115.1"/>
    </source>
</evidence>
<organism evidence="2 3">
    <name type="scientific">Pseudoroseomonas cervicalis ATCC 49957</name>
    <dbReference type="NCBI Taxonomy" id="525371"/>
    <lineage>
        <taxon>Bacteria</taxon>
        <taxon>Pseudomonadati</taxon>
        <taxon>Pseudomonadota</taxon>
        <taxon>Alphaproteobacteria</taxon>
        <taxon>Acetobacterales</taxon>
        <taxon>Roseomonadaceae</taxon>
        <taxon>Roseomonas</taxon>
    </lineage>
</organism>
<reference evidence="2 3" key="1">
    <citation type="submission" date="2010-04" db="EMBL/GenBank/DDBJ databases">
        <authorList>
            <person name="Qin X."/>
            <person name="Bachman B."/>
            <person name="Battles P."/>
            <person name="Bell A."/>
            <person name="Bess C."/>
            <person name="Bickham C."/>
            <person name="Chaboub L."/>
            <person name="Chen D."/>
            <person name="Coyle M."/>
            <person name="Deiros D.R."/>
            <person name="Dinh H."/>
            <person name="Forbes L."/>
            <person name="Fowler G."/>
            <person name="Francisco L."/>
            <person name="Fu Q."/>
            <person name="Gubbala S."/>
            <person name="Hale W."/>
            <person name="Han Y."/>
            <person name="Hemphill L."/>
            <person name="Highlander S.K."/>
            <person name="Hirani K."/>
            <person name="Hogues M."/>
            <person name="Jackson L."/>
            <person name="Jakkamsetti A."/>
            <person name="Javaid M."/>
            <person name="Jiang H."/>
            <person name="Korchina V."/>
            <person name="Kovar C."/>
            <person name="Lara F."/>
            <person name="Lee S."/>
            <person name="Mata R."/>
            <person name="Mathew T."/>
            <person name="Moen C."/>
            <person name="Morales K."/>
            <person name="Munidasa M."/>
            <person name="Nazareth L."/>
            <person name="Ngo R."/>
            <person name="Nguyen L."/>
            <person name="Okwuonu G."/>
            <person name="Ongeri F."/>
            <person name="Patil S."/>
            <person name="Petrosino J."/>
            <person name="Pham C."/>
            <person name="Pham P."/>
            <person name="Pu L.-L."/>
            <person name="Puazo M."/>
            <person name="Raj R."/>
            <person name="Reid J."/>
            <person name="Rouhana J."/>
            <person name="Saada N."/>
            <person name="Shang Y."/>
            <person name="Simmons D."/>
            <person name="Thornton R."/>
            <person name="Warren J."/>
            <person name="Weissenberger G."/>
            <person name="Zhang J."/>
            <person name="Zhang L."/>
            <person name="Zhou C."/>
            <person name="Zhu D."/>
            <person name="Muzny D."/>
            <person name="Worley K."/>
            <person name="Gibbs R."/>
        </authorList>
    </citation>
    <scope>NUCLEOTIDE SEQUENCE [LARGE SCALE GENOMIC DNA]</scope>
    <source>
        <strain evidence="2 3">ATCC 49957</strain>
    </source>
</reference>
<protein>
    <submittedName>
        <fullName evidence="2">Uncharacterized protein</fullName>
    </submittedName>
</protein>
<dbReference type="Proteomes" id="UP000005324">
    <property type="component" value="Unassembled WGS sequence"/>
</dbReference>
<dbReference type="HOGENOM" id="CLU_3129154_0_0_5"/>
<feature type="compositionally biased region" description="Basic residues" evidence="1">
    <location>
        <begin position="41"/>
        <end position="51"/>
    </location>
</feature>
<evidence type="ECO:0000256" key="1">
    <source>
        <dbReference type="SAM" id="MobiDB-lite"/>
    </source>
</evidence>
<keyword evidence="3" id="KW-1185">Reference proteome</keyword>
<dbReference type="EMBL" id="ADVL01000501">
    <property type="protein sequence ID" value="EFH11115.1"/>
    <property type="molecule type" value="Genomic_DNA"/>
</dbReference>
<comment type="caution">
    <text evidence="2">The sequence shown here is derived from an EMBL/GenBank/DDBJ whole genome shotgun (WGS) entry which is preliminary data.</text>
</comment>
<name>D5RNK5_9PROT</name>
<feature type="region of interest" description="Disordered" evidence="1">
    <location>
        <begin position="1"/>
        <end position="51"/>
    </location>
</feature>
<gene>
    <name evidence="2" type="ORF">HMPREF0731_2666</name>
</gene>
<sequence>MRKIINEAQSRDGALSPENADDLHRLAPPRPAADRCDARRRGARRPRRRHG</sequence>
<evidence type="ECO:0000313" key="3">
    <source>
        <dbReference type="Proteomes" id="UP000005324"/>
    </source>
</evidence>
<dbReference type="AlphaFoldDB" id="D5RNK5"/>
<proteinExistence type="predicted"/>
<feature type="non-terminal residue" evidence="2">
    <location>
        <position position="51"/>
    </location>
</feature>